<protein>
    <submittedName>
        <fullName evidence="2">Uncharacterized protein 311G2.5</fullName>
    </submittedName>
</protein>
<organism evidence="2">
    <name type="scientific">Cenchrus americanus</name>
    <name type="common">Pearl millet</name>
    <name type="synonym">Pennisetum glaucum</name>
    <dbReference type="NCBI Taxonomy" id="4543"/>
    <lineage>
        <taxon>Eukaryota</taxon>
        <taxon>Viridiplantae</taxon>
        <taxon>Streptophyta</taxon>
        <taxon>Embryophyta</taxon>
        <taxon>Tracheophyta</taxon>
        <taxon>Spermatophyta</taxon>
        <taxon>Magnoliopsida</taxon>
        <taxon>Liliopsida</taxon>
        <taxon>Poales</taxon>
        <taxon>Poaceae</taxon>
        <taxon>PACMAD clade</taxon>
        <taxon>Panicoideae</taxon>
        <taxon>Panicodae</taxon>
        <taxon>Paniceae</taxon>
        <taxon>Cenchrinae</taxon>
        <taxon>Cenchrus</taxon>
    </lineage>
</organism>
<gene>
    <name evidence="2" type="primary">311G2.5</name>
</gene>
<evidence type="ECO:0000256" key="1">
    <source>
        <dbReference type="SAM" id="MobiDB-lite"/>
    </source>
</evidence>
<name>Q5NKR4_CENAM</name>
<evidence type="ECO:0000313" key="2">
    <source>
        <dbReference type="EMBL" id="AAQ06273.1"/>
    </source>
</evidence>
<accession>Q5NKR4</accession>
<feature type="compositionally biased region" description="Basic residues" evidence="1">
    <location>
        <begin position="106"/>
        <end position="117"/>
    </location>
</feature>
<proteinExistence type="predicted"/>
<dbReference type="AlphaFoldDB" id="Q5NKR4"/>
<dbReference type="EMBL" id="AF488414">
    <property type="protein sequence ID" value="AAQ06273.1"/>
    <property type="molecule type" value="Genomic_DNA"/>
</dbReference>
<feature type="region of interest" description="Disordered" evidence="1">
    <location>
        <begin position="104"/>
        <end position="129"/>
    </location>
</feature>
<reference evidence="2" key="1">
    <citation type="submission" date="2002-02" db="EMBL/GenBank/DDBJ databases">
        <title>Comparative sequence analysis of homologous Wx1 regions in barley, maize, pearl millet, rice, sorghum and diploid wheat.</title>
        <authorList>
            <person name="Ma J."/>
            <person name="SanMiguel P.J."/>
            <person name="Dubcovsky J."/>
            <person name="Shiloff B.A."/>
            <person name="Rostoks N."/>
            <person name="Jiang Z."/>
            <person name="Busso C.S."/>
            <person name="Kleinhofs A."/>
            <person name="Devos K.M."/>
            <person name="Ramakrishna W."/>
            <person name="Bennetzen J.L."/>
        </authorList>
    </citation>
    <scope>NUCLEOTIDE SEQUENCE</scope>
</reference>
<sequence>MGAYPNDPNRSILSLNKRPKGEIPPECHCGMNAGCKVSREDETFGRHFWCCQNIDQAKKELAALAGSSRSVAPKVTRACHFKQWIDDFISVTRDVYCCREDGGLGQRKKGRRRKKGGRGGPVDSTLPRQAGWRGNAAAPACGAAGPGPRLARAPWLASVAPLPRCCMWRSKSCLPRHAARRSQRGHWVQIVFAWVVNCAMLEVIEPGNVTSVSARDVMEALSRRAIVNLRLGRLWLQSKDLSSPLDWAHDEGSVVASSSNAGHGTLSGGGSSDGVAVGSRTGVVGRGPSMDLAGSRAERIGNHCPSKYNVGAARPRS</sequence>